<evidence type="ECO:0000256" key="1">
    <source>
        <dbReference type="ARBA" id="ARBA00022729"/>
    </source>
</evidence>
<dbReference type="InterPro" id="IPR019546">
    <property type="entry name" value="TAT_signal_bac_arc"/>
</dbReference>
<dbReference type="AlphaFoldDB" id="A0AA41W9I7"/>
<feature type="chain" id="PRO_5041296185" evidence="2">
    <location>
        <begin position="24"/>
        <end position="591"/>
    </location>
</feature>
<dbReference type="RefSeq" id="WP_251262577.1">
    <property type="nucleotide sequence ID" value="NZ_JAMQGP010000008.1"/>
</dbReference>
<keyword evidence="1 2" id="KW-0732">Signal</keyword>
<evidence type="ECO:0000259" key="3">
    <source>
        <dbReference type="Pfam" id="PF09423"/>
    </source>
</evidence>
<dbReference type="InterPro" id="IPR052900">
    <property type="entry name" value="Phospholipid_Metab_Enz"/>
</dbReference>
<keyword evidence="6" id="KW-1185">Reference proteome</keyword>
<accession>A0AA41W9I7</accession>
<dbReference type="Pfam" id="PF09423">
    <property type="entry name" value="PhoD"/>
    <property type="match status" value="1"/>
</dbReference>
<dbReference type="Pfam" id="PF16655">
    <property type="entry name" value="PhoD_N"/>
    <property type="match status" value="1"/>
</dbReference>
<dbReference type="CDD" id="cd07389">
    <property type="entry name" value="MPP_PhoD"/>
    <property type="match status" value="1"/>
</dbReference>
<name>A0AA41W9I7_9GAMM</name>
<dbReference type="Proteomes" id="UP001165393">
    <property type="component" value="Unassembled WGS sequence"/>
</dbReference>
<evidence type="ECO:0000259" key="4">
    <source>
        <dbReference type="Pfam" id="PF16655"/>
    </source>
</evidence>
<dbReference type="InterPro" id="IPR006311">
    <property type="entry name" value="TAT_signal"/>
</dbReference>
<evidence type="ECO:0000256" key="2">
    <source>
        <dbReference type="SAM" id="SignalP"/>
    </source>
</evidence>
<dbReference type="NCBIfam" id="TIGR01409">
    <property type="entry name" value="TAT_signal_seq"/>
    <property type="match status" value="1"/>
</dbReference>
<feature type="signal peptide" evidence="2">
    <location>
        <begin position="1"/>
        <end position="23"/>
    </location>
</feature>
<dbReference type="Gene3D" id="2.60.40.380">
    <property type="entry name" value="Purple acid phosphatase-like, N-terminal"/>
    <property type="match status" value="1"/>
</dbReference>
<comment type="caution">
    <text evidence="5">The sequence shown here is derived from an EMBL/GenBank/DDBJ whole genome shotgun (WGS) entry which is preliminary data.</text>
</comment>
<feature type="domain" description="PhoD-like phosphatase metallophosphatase" evidence="3">
    <location>
        <begin position="149"/>
        <end position="559"/>
    </location>
</feature>
<dbReference type="InterPro" id="IPR018946">
    <property type="entry name" value="PhoD-like_MPP"/>
</dbReference>
<dbReference type="PANTHER" id="PTHR43606">
    <property type="entry name" value="PHOSPHATASE, PUTATIVE (AFU_ORTHOLOGUE AFUA_6G08710)-RELATED"/>
    <property type="match status" value="1"/>
</dbReference>
<proteinExistence type="predicted"/>
<dbReference type="InterPro" id="IPR029052">
    <property type="entry name" value="Metallo-depent_PP-like"/>
</dbReference>
<dbReference type="PROSITE" id="PS51257">
    <property type="entry name" value="PROKAR_LIPOPROTEIN"/>
    <property type="match status" value="1"/>
</dbReference>
<evidence type="ECO:0000313" key="5">
    <source>
        <dbReference type="EMBL" id="MCM2681107.1"/>
    </source>
</evidence>
<reference evidence="5 6" key="1">
    <citation type="journal article" date="2013" name="Antonie Van Leeuwenhoek">
        <title>Echinimonas agarilytica gen. nov., sp. nov., a new gammaproteobacterium isolated from the sea urchin Strongylocentrotus intermedius.</title>
        <authorList>
            <person name="Nedashkovskaya O.I."/>
            <person name="Stenkova A.M."/>
            <person name="Zhukova N.V."/>
            <person name="Van Trappen S."/>
            <person name="Lee J.S."/>
            <person name="Kim S.B."/>
        </authorList>
    </citation>
    <scope>NUCLEOTIDE SEQUENCE [LARGE SCALE GENOMIC DNA]</scope>
    <source>
        <strain evidence="5 6">KMM 6351</strain>
    </source>
</reference>
<dbReference type="InterPro" id="IPR038607">
    <property type="entry name" value="PhoD-like_sf"/>
</dbReference>
<dbReference type="InterPro" id="IPR032093">
    <property type="entry name" value="PhoD_N"/>
</dbReference>
<feature type="domain" description="Phospholipase D N-terminal" evidence="4">
    <location>
        <begin position="46"/>
        <end position="138"/>
    </location>
</feature>
<dbReference type="SUPFAM" id="SSF56300">
    <property type="entry name" value="Metallo-dependent phosphatases"/>
    <property type="match status" value="1"/>
</dbReference>
<protein>
    <submittedName>
        <fullName evidence="5">Alkaline phosphatase D family protein</fullName>
    </submittedName>
</protein>
<dbReference type="PROSITE" id="PS51318">
    <property type="entry name" value="TAT"/>
    <property type="match status" value="1"/>
</dbReference>
<dbReference type="PANTHER" id="PTHR43606:SF2">
    <property type="entry name" value="ALKALINE PHOSPHATASE FAMILY PROTEIN (AFU_ORTHOLOGUE AFUA_5G03860)"/>
    <property type="match status" value="1"/>
</dbReference>
<dbReference type="Gene3D" id="3.60.21.70">
    <property type="entry name" value="PhoD-like phosphatase"/>
    <property type="match status" value="1"/>
</dbReference>
<evidence type="ECO:0000313" key="6">
    <source>
        <dbReference type="Proteomes" id="UP001165393"/>
    </source>
</evidence>
<gene>
    <name evidence="5" type="ORF">NAF29_15740</name>
</gene>
<sequence length="591" mass="64639">MTKQWTRRQFLAMSAIGAGSAVLSMGLTGCSDSNSNKESIRVAFHHGVASGDPTHSSVIIWTRVSPELATDLSKEVEVSWQVAEDQDFNQMVTDGSMKTSVDRDFTVKVDAAGLVSGQQYFYRFKSADTTSAVGKCKTLPMGAVNDVKLAVVSCANFPAGYFHVYQDIAQQSDLDAVIHLGDYLYEYGRGGYGSDTAAELGREVLPEHEMVSLADYRTRYSQYRGDQDLQAAHAAHTFINVWDDHEITNDTWRNGAENHDESEGDFDARKLAALQAFFEWLPIRPAGNDDFEDTIYRSFEFGELVDLHMMDTRVIGRDEQLSFATYTDPGTGAFDANSFAADISDANRTLLGATQLSWLEGQLTQSTKTWQVLGQQVLMGRMNLPAAIATSQMSIPQYAELGALAVLAQRAQAGDATLTADELAYLQANAQRLTPQVVALLQLPSIPYNLDAWDGYAYERERVFGAARTSQSNLVVLAGDTHNAWASNLIDADGYAVGVEFATSSVSSPGLENYLAIPESEVTATEAGIVGLVDDLQYMNINNRGYMVVSFTPQSAISEWRYVSDIQSASYSRITGREHSLSVSVGNNQLG</sequence>
<dbReference type="EMBL" id="JAMQGP010000008">
    <property type="protein sequence ID" value="MCM2681107.1"/>
    <property type="molecule type" value="Genomic_DNA"/>
</dbReference>
<organism evidence="5 6">
    <name type="scientific">Echinimonas agarilytica</name>
    <dbReference type="NCBI Taxonomy" id="1215918"/>
    <lineage>
        <taxon>Bacteria</taxon>
        <taxon>Pseudomonadati</taxon>
        <taxon>Pseudomonadota</taxon>
        <taxon>Gammaproteobacteria</taxon>
        <taxon>Alteromonadales</taxon>
        <taxon>Echinimonadaceae</taxon>
        <taxon>Echinimonas</taxon>
    </lineage>
</organism>